<dbReference type="InterPro" id="IPR011330">
    <property type="entry name" value="Glyco_hydro/deAcase_b/a-brl"/>
</dbReference>
<name>D1MBM2_9TREE</name>
<dbReference type="InterPro" id="IPR005501">
    <property type="entry name" value="LamB/YcsF/PxpA-like"/>
</dbReference>
<dbReference type="Gene3D" id="3.20.20.370">
    <property type="entry name" value="Glycoside hydrolase/deacetylase"/>
    <property type="match status" value="1"/>
</dbReference>
<dbReference type="SUPFAM" id="SSF88713">
    <property type="entry name" value="Glycoside hydrolase/deacetylase"/>
    <property type="match status" value="1"/>
</dbReference>
<dbReference type="EMBL" id="GU129941">
    <property type="protein sequence ID" value="ACZ51507.1"/>
    <property type="molecule type" value="Genomic_DNA"/>
</dbReference>
<reference evidence="1" key="1">
    <citation type="submission" date="2009-10" db="EMBL/GenBank/DDBJ databases">
        <title>The Mating Type Locus (MAT) and Sexual Reproduction of Cryptococcus heveanensis: Insights into the Evolution of Sex and Sex-Determining Chromosomal Regions in Fungi.</title>
        <authorList>
            <person name="Metin B."/>
            <person name="Findley K."/>
            <person name="Heitman J."/>
        </authorList>
    </citation>
    <scope>NUCLEOTIDE SEQUENCE</scope>
    <source>
        <strain evidence="1">CBS 569</strain>
    </source>
</reference>
<protein>
    <submittedName>
        <fullName evidence="1">LAM1p</fullName>
    </submittedName>
</protein>
<dbReference type="GO" id="GO:0005975">
    <property type="term" value="P:carbohydrate metabolic process"/>
    <property type="evidence" value="ECO:0007669"/>
    <property type="project" value="InterPro"/>
</dbReference>
<evidence type="ECO:0000313" key="1">
    <source>
        <dbReference type="EMBL" id="ACZ51507.1"/>
    </source>
</evidence>
<dbReference type="PANTHER" id="PTHR30292">
    <property type="entry name" value="UNCHARACTERIZED PROTEIN YBGL-RELATED"/>
    <property type="match status" value="1"/>
</dbReference>
<dbReference type="AlphaFoldDB" id="D1MBM2"/>
<dbReference type="VEuPathDB" id="FungiDB:I317_04673"/>
<dbReference type="Pfam" id="PF03746">
    <property type="entry name" value="LamB_YcsF"/>
    <property type="match status" value="1"/>
</dbReference>
<accession>D1MBM2</accession>
<sequence length="277" mass="29932">MVDTTVNGKGNGVNGHSNGNGHSYSLLDKVEINVDCGEGFGFWEGGPDEDLMPLIDAANIACGGHAGDPVIMRRTVALAKKYGKKVGAHPGFPDKVGFGRRVLAMTPEQAYAEMLYQIGALKAFLDEAGVPLNHIKPHGMWYIMMQNNEEVNDAAMRAISHFKVPVYGMPNTLHESGAKKYGIPFIPEAFVDVNYNSKAVLLGVPGSRKMTTEEIYEATRSLGRDGVVPAVDYTPVDVGVKGAPFTICLHSDFKTCKENVAAARRAVDEVNAELYSQ</sequence>
<gene>
    <name evidence="1" type="primary">LAM1</name>
</gene>
<dbReference type="CDD" id="cd11665">
    <property type="entry name" value="LamB_like"/>
    <property type="match status" value="1"/>
</dbReference>
<proteinExistence type="predicted"/>
<organism evidence="1">
    <name type="scientific">Kwoniella heveanensis</name>
    <dbReference type="NCBI Taxonomy" id="89924"/>
    <lineage>
        <taxon>Eukaryota</taxon>
        <taxon>Fungi</taxon>
        <taxon>Dikarya</taxon>
        <taxon>Basidiomycota</taxon>
        <taxon>Agaricomycotina</taxon>
        <taxon>Tremellomycetes</taxon>
        <taxon>Tremellales</taxon>
        <taxon>Cryptococcaceae</taxon>
        <taxon>Kwoniella</taxon>
    </lineage>
</organism>
<dbReference type="PANTHER" id="PTHR30292:SF0">
    <property type="entry name" value="5-OXOPROLINASE SUBUNIT A"/>
    <property type="match status" value="1"/>
</dbReference>